<dbReference type="EC" id="3.5.2.2" evidence="3"/>
<accession>A0A448X314</accession>
<gene>
    <name evidence="5" type="ORF">PXEA_LOCUS19994</name>
</gene>
<evidence type="ECO:0000256" key="1">
    <source>
        <dbReference type="ARBA" id="ARBA00001947"/>
    </source>
</evidence>
<evidence type="ECO:0000256" key="2">
    <source>
        <dbReference type="ARBA" id="ARBA00036696"/>
    </source>
</evidence>
<dbReference type="InterPro" id="IPR011059">
    <property type="entry name" value="Metal-dep_hydrolase_composite"/>
</dbReference>
<comment type="catalytic activity">
    <reaction evidence="2">
        <text>5,6-dihydrouracil + H2O = 3-(carbamoylamino)propanoate + H(+)</text>
        <dbReference type="Rhea" id="RHEA:16121"/>
        <dbReference type="ChEBI" id="CHEBI:11892"/>
        <dbReference type="ChEBI" id="CHEBI:15377"/>
        <dbReference type="ChEBI" id="CHEBI:15378"/>
        <dbReference type="ChEBI" id="CHEBI:15901"/>
        <dbReference type="EC" id="3.5.2.2"/>
    </reaction>
</comment>
<dbReference type="PANTHER" id="PTHR11647">
    <property type="entry name" value="HYDRANTOINASE/DIHYDROPYRIMIDINASE FAMILY MEMBER"/>
    <property type="match status" value="1"/>
</dbReference>
<dbReference type="InterPro" id="IPR050378">
    <property type="entry name" value="Metallo-dep_Hydrolases_sf"/>
</dbReference>
<name>A0A448X314_9PLAT</name>
<reference evidence="5" key="1">
    <citation type="submission" date="2018-11" db="EMBL/GenBank/DDBJ databases">
        <authorList>
            <consortium name="Pathogen Informatics"/>
        </authorList>
    </citation>
    <scope>NUCLEOTIDE SEQUENCE</scope>
</reference>
<dbReference type="InterPro" id="IPR006680">
    <property type="entry name" value="Amidohydro-rel"/>
</dbReference>
<comment type="cofactor">
    <cofactor evidence="1">
        <name>Zn(2+)</name>
        <dbReference type="ChEBI" id="CHEBI:29105"/>
    </cofactor>
</comment>
<keyword evidence="6" id="KW-1185">Reference proteome</keyword>
<dbReference type="Gene3D" id="3.20.20.140">
    <property type="entry name" value="Metal-dependent hydrolases"/>
    <property type="match status" value="1"/>
</dbReference>
<dbReference type="EMBL" id="CAAALY010081041">
    <property type="protein sequence ID" value="VEL26554.1"/>
    <property type="molecule type" value="Genomic_DNA"/>
</dbReference>
<dbReference type="AlphaFoldDB" id="A0A448X314"/>
<dbReference type="Gene3D" id="2.30.40.10">
    <property type="entry name" value="Urease, subunit C, domain 1"/>
    <property type="match status" value="1"/>
</dbReference>
<protein>
    <recommendedName>
        <fullName evidence="3">dihydropyrimidinase</fullName>
        <ecNumber evidence="3">3.5.2.2</ecNumber>
    </recommendedName>
</protein>
<evidence type="ECO:0000313" key="5">
    <source>
        <dbReference type="EMBL" id="VEL26554.1"/>
    </source>
</evidence>
<dbReference type="GO" id="GO:0004157">
    <property type="term" value="F:dihydropyrimidinase activity"/>
    <property type="evidence" value="ECO:0007669"/>
    <property type="project" value="UniProtKB-EC"/>
</dbReference>
<proteinExistence type="predicted"/>
<sequence>MSKGWLDLPSFVKVTSSHPAQLCGLYPSKGRLAVGCDADLAIWPGGGLLEPSYYGSQPGDLKTHQDPVGVPAAGSARSPMLVILNGKVVVKAGQIVGADALVAGEGLSDACRQAGRYQAASAFPRHIYRLVFASEHVS</sequence>
<evidence type="ECO:0000259" key="4">
    <source>
        <dbReference type="Pfam" id="PF01979"/>
    </source>
</evidence>
<feature type="domain" description="Amidohydrolase-related" evidence="4">
    <location>
        <begin position="7"/>
        <end position="64"/>
    </location>
</feature>
<organism evidence="5 6">
    <name type="scientific">Protopolystoma xenopodis</name>
    <dbReference type="NCBI Taxonomy" id="117903"/>
    <lineage>
        <taxon>Eukaryota</taxon>
        <taxon>Metazoa</taxon>
        <taxon>Spiralia</taxon>
        <taxon>Lophotrochozoa</taxon>
        <taxon>Platyhelminthes</taxon>
        <taxon>Monogenea</taxon>
        <taxon>Polyopisthocotylea</taxon>
        <taxon>Polystomatidea</taxon>
        <taxon>Polystomatidae</taxon>
        <taxon>Protopolystoma</taxon>
    </lineage>
</organism>
<evidence type="ECO:0000256" key="3">
    <source>
        <dbReference type="ARBA" id="ARBA00039113"/>
    </source>
</evidence>
<comment type="caution">
    <text evidence="5">The sequence shown here is derived from an EMBL/GenBank/DDBJ whole genome shotgun (WGS) entry which is preliminary data.</text>
</comment>
<dbReference type="SUPFAM" id="SSF51338">
    <property type="entry name" value="Composite domain of metallo-dependent hydrolases"/>
    <property type="match status" value="1"/>
</dbReference>
<evidence type="ECO:0000313" key="6">
    <source>
        <dbReference type="Proteomes" id="UP000784294"/>
    </source>
</evidence>
<dbReference type="Pfam" id="PF01979">
    <property type="entry name" value="Amidohydro_1"/>
    <property type="match status" value="1"/>
</dbReference>
<dbReference type="OrthoDB" id="10258955at2759"/>
<dbReference type="Proteomes" id="UP000784294">
    <property type="component" value="Unassembled WGS sequence"/>
</dbReference>
<dbReference type="PANTHER" id="PTHR11647:SF1">
    <property type="entry name" value="COLLAPSIN RESPONSE MEDIATOR PROTEIN"/>
    <property type="match status" value="1"/>
</dbReference>